<evidence type="ECO:0000313" key="2">
    <source>
        <dbReference type="Proteomes" id="UP001266305"/>
    </source>
</evidence>
<name>A0ABQ9URB7_SAGOE</name>
<protein>
    <submittedName>
        <fullName evidence="1">Uncharacterized protein</fullName>
    </submittedName>
</protein>
<reference evidence="1 2" key="1">
    <citation type="submission" date="2023-05" db="EMBL/GenBank/DDBJ databases">
        <title>B98-5 Cell Line De Novo Hybrid Assembly: An Optical Mapping Approach.</title>
        <authorList>
            <person name="Kananen K."/>
            <person name="Auerbach J.A."/>
            <person name="Kautto E."/>
            <person name="Blachly J.S."/>
        </authorList>
    </citation>
    <scope>NUCLEOTIDE SEQUENCE [LARGE SCALE GENOMIC DNA]</scope>
    <source>
        <strain evidence="1">B95-8</strain>
        <tissue evidence="1">Cell line</tissue>
    </source>
</reference>
<evidence type="ECO:0000313" key="1">
    <source>
        <dbReference type="EMBL" id="KAK2099632.1"/>
    </source>
</evidence>
<keyword evidence="2" id="KW-1185">Reference proteome</keyword>
<gene>
    <name evidence="1" type="ORF">P7K49_020980</name>
</gene>
<comment type="caution">
    <text evidence="1">The sequence shown here is derived from an EMBL/GenBank/DDBJ whole genome shotgun (WGS) entry which is preliminary data.</text>
</comment>
<organism evidence="1 2">
    <name type="scientific">Saguinus oedipus</name>
    <name type="common">Cotton-top tamarin</name>
    <name type="synonym">Oedipomidas oedipus</name>
    <dbReference type="NCBI Taxonomy" id="9490"/>
    <lineage>
        <taxon>Eukaryota</taxon>
        <taxon>Metazoa</taxon>
        <taxon>Chordata</taxon>
        <taxon>Craniata</taxon>
        <taxon>Vertebrata</taxon>
        <taxon>Euteleostomi</taxon>
        <taxon>Mammalia</taxon>
        <taxon>Eutheria</taxon>
        <taxon>Euarchontoglires</taxon>
        <taxon>Primates</taxon>
        <taxon>Haplorrhini</taxon>
        <taxon>Platyrrhini</taxon>
        <taxon>Cebidae</taxon>
        <taxon>Callitrichinae</taxon>
        <taxon>Saguinus</taxon>
    </lineage>
</organism>
<feature type="non-terminal residue" evidence="1">
    <location>
        <position position="119"/>
    </location>
</feature>
<dbReference type="EMBL" id="JASSZA010000010">
    <property type="protein sequence ID" value="KAK2099632.1"/>
    <property type="molecule type" value="Genomic_DNA"/>
</dbReference>
<proteinExistence type="predicted"/>
<accession>A0ABQ9URB7</accession>
<dbReference type="Proteomes" id="UP001266305">
    <property type="component" value="Unassembled WGS sequence"/>
</dbReference>
<sequence length="119" mass="13528">TLEATLVRTFIYVEEEERSACGVWLTHCLPGLDGRHGCETGLARAVFALLARLRSCFELQHQQADTPVTKVRCSVVSRAAWLDIDWPCRDLACWQMEPPCRELSAANNPTECSRWKEHL</sequence>
<feature type="non-terminal residue" evidence="1">
    <location>
        <position position="1"/>
    </location>
</feature>